<dbReference type="Proteomes" id="UP001642409">
    <property type="component" value="Unassembled WGS sequence"/>
</dbReference>
<dbReference type="EMBL" id="CAXDID020000011">
    <property type="protein sequence ID" value="CAL5979436.1"/>
    <property type="molecule type" value="Genomic_DNA"/>
</dbReference>
<comment type="caution">
    <text evidence="1">The sequence shown here is derived from an EMBL/GenBank/DDBJ whole genome shotgun (WGS) entry which is preliminary data.</text>
</comment>
<dbReference type="Gene3D" id="1.10.287.370">
    <property type="match status" value="1"/>
</dbReference>
<sequence length="119" mass="13853">MEVTITADVVSSISAKHKVQSQYLKQLSQQHNDLLTLQKSLQLKNSTELVNVGSNCFFQTMNTKQPMRINIGLNIFVEMNEEEIETYIEKEMKRINDEREGIQNDLAEDYLLIEMLEEQ</sequence>
<keyword evidence="2" id="KW-1185">Reference proteome</keyword>
<evidence type="ECO:0000313" key="1">
    <source>
        <dbReference type="EMBL" id="CAL5979436.1"/>
    </source>
</evidence>
<name>A0ABP1GWK9_9EUKA</name>
<evidence type="ECO:0000313" key="2">
    <source>
        <dbReference type="Proteomes" id="UP001642409"/>
    </source>
</evidence>
<proteinExistence type="predicted"/>
<dbReference type="Pfam" id="PF02996">
    <property type="entry name" value="Prefoldin"/>
    <property type="match status" value="1"/>
</dbReference>
<dbReference type="InterPro" id="IPR009053">
    <property type="entry name" value="Prefoldin"/>
</dbReference>
<protein>
    <submittedName>
        <fullName evidence="1">Prefoldin_subunit-containing protein</fullName>
    </submittedName>
</protein>
<dbReference type="InterPro" id="IPR004127">
    <property type="entry name" value="Prefoldin_subunit_alpha"/>
</dbReference>
<organism evidence="1 2">
    <name type="scientific">Hexamita inflata</name>
    <dbReference type="NCBI Taxonomy" id="28002"/>
    <lineage>
        <taxon>Eukaryota</taxon>
        <taxon>Metamonada</taxon>
        <taxon>Diplomonadida</taxon>
        <taxon>Hexamitidae</taxon>
        <taxon>Hexamitinae</taxon>
        <taxon>Hexamita</taxon>
    </lineage>
</organism>
<accession>A0ABP1GWK9</accession>
<reference evidence="1 2" key="1">
    <citation type="submission" date="2024-07" db="EMBL/GenBank/DDBJ databases">
        <authorList>
            <person name="Akdeniz Z."/>
        </authorList>
    </citation>
    <scope>NUCLEOTIDE SEQUENCE [LARGE SCALE GENOMIC DNA]</scope>
</reference>
<gene>
    <name evidence="1" type="ORF">HINF_LOCUS5583</name>
</gene>
<dbReference type="SUPFAM" id="SSF46579">
    <property type="entry name" value="Prefoldin"/>
    <property type="match status" value="1"/>
</dbReference>